<gene>
    <name evidence="2" type="ORF">MICPUN_62321</name>
</gene>
<dbReference type="KEGG" id="mis:MICPUN_62321"/>
<name>C1EDM3_MICCC</name>
<dbReference type="Proteomes" id="UP000002009">
    <property type="component" value="Chromosome 11"/>
</dbReference>
<keyword evidence="3" id="KW-1185">Reference proteome</keyword>
<feature type="compositionally biased region" description="Basic and acidic residues" evidence="1">
    <location>
        <begin position="167"/>
        <end position="181"/>
    </location>
</feature>
<evidence type="ECO:0000256" key="1">
    <source>
        <dbReference type="SAM" id="MobiDB-lite"/>
    </source>
</evidence>
<accession>C1EDM3</accession>
<evidence type="ECO:0000313" key="2">
    <source>
        <dbReference type="EMBL" id="ACO66390.1"/>
    </source>
</evidence>
<proteinExistence type="predicted"/>
<dbReference type="AlphaFoldDB" id="C1EDM3"/>
<dbReference type="EMBL" id="CP001330">
    <property type="protein sequence ID" value="ACO66390.1"/>
    <property type="molecule type" value="Genomic_DNA"/>
</dbReference>
<dbReference type="GeneID" id="8247554"/>
<feature type="region of interest" description="Disordered" evidence="1">
    <location>
        <begin position="406"/>
        <end position="428"/>
    </location>
</feature>
<dbReference type="InParanoid" id="C1EDM3"/>
<feature type="region of interest" description="Disordered" evidence="1">
    <location>
        <begin position="160"/>
        <end position="181"/>
    </location>
</feature>
<reference evidence="2 3" key="1">
    <citation type="journal article" date="2009" name="Science">
        <title>Green evolution and dynamic adaptations revealed by genomes of the marine picoeukaryotes Micromonas.</title>
        <authorList>
            <person name="Worden A.Z."/>
            <person name="Lee J.H."/>
            <person name="Mock T."/>
            <person name="Rouze P."/>
            <person name="Simmons M.P."/>
            <person name="Aerts A.L."/>
            <person name="Allen A.E."/>
            <person name="Cuvelier M.L."/>
            <person name="Derelle E."/>
            <person name="Everett M.V."/>
            <person name="Foulon E."/>
            <person name="Grimwood J."/>
            <person name="Gundlach H."/>
            <person name="Henrissat B."/>
            <person name="Napoli C."/>
            <person name="McDonald S.M."/>
            <person name="Parker M.S."/>
            <person name="Rombauts S."/>
            <person name="Salamov A."/>
            <person name="Von Dassow P."/>
            <person name="Badger J.H."/>
            <person name="Coutinho P.M."/>
            <person name="Demir E."/>
            <person name="Dubchak I."/>
            <person name="Gentemann C."/>
            <person name="Eikrem W."/>
            <person name="Gready J.E."/>
            <person name="John U."/>
            <person name="Lanier W."/>
            <person name="Lindquist E.A."/>
            <person name="Lucas S."/>
            <person name="Mayer K.F."/>
            <person name="Moreau H."/>
            <person name="Not F."/>
            <person name="Otillar R."/>
            <person name="Panaud O."/>
            <person name="Pangilinan J."/>
            <person name="Paulsen I."/>
            <person name="Piegu B."/>
            <person name="Poliakov A."/>
            <person name="Robbens S."/>
            <person name="Schmutz J."/>
            <person name="Toulza E."/>
            <person name="Wyss T."/>
            <person name="Zelensky A."/>
            <person name="Zhou K."/>
            <person name="Armbrust E.V."/>
            <person name="Bhattacharya D."/>
            <person name="Goodenough U.W."/>
            <person name="Van de Peer Y."/>
            <person name="Grigoriev I.V."/>
        </authorList>
    </citation>
    <scope>NUCLEOTIDE SEQUENCE [LARGE SCALE GENOMIC DNA]</scope>
    <source>
        <strain evidence="3">RCC299 / NOUM17</strain>
    </source>
</reference>
<dbReference type="RefSeq" id="XP_002505132.1">
    <property type="nucleotide sequence ID" value="XM_002505086.1"/>
</dbReference>
<protein>
    <submittedName>
        <fullName evidence="2">Uncharacterized protein</fullName>
    </submittedName>
</protein>
<evidence type="ECO:0000313" key="3">
    <source>
        <dbReference type="Proteomes" id="UP000002009"/>
    </source>
</evidence>
<sequence>MSAAQVRHGLRRLLRVARRLDGDRAMLRALLPVAGAHLPSLPGGEEEERDDTVRGVVMRAVREAGGVAAARPEGVRAMSRNAAALEAVIARADLATAAERVFLESESAQGETQHVATSNSSPVRFGSIDASGDERCARLRSWRHLKDVLREHPEVAHRIARHRRRPGRTDGAREAAHSDDAMRAVRAAVDSTLAGASSESALLAEEPPGGDGDPSAAWLRRVSWETLVARRDRARRRAEAREIARRDPVELWTSRLHLASDEDDDLEHDSFDGANEHPNAAFYRSRLDAVLEEPGGDVLALFREMHDVGCPPSRRLYVDAMRGAGCPEIATRLLWMLAHESGEASEAALRATPLGVSGVFSFQSARGRHPGGGKHAVGVRRVGIDGICTAVADAICTAVLADATGNDDDPPAGSIDDASPPRRRTRGHERALAAMGAMTDLGASPTSRVANDVLTRCALAFAARGPSLNEGNEEKSRRLLRCVTNAATRAERHGTRLETSTWHALIECAERLGSLRDFFVACEAFAARGGSVGAETVASLLEWAREVGDEAVAGWAEHELWSTGKGAFLAHLNRPTC</sequence>
<organism evidence="2 3">
    <name type="scientific">Micromonas commoda (strain RCC299 / NOUM17 / CCMP2709)</name>
    <name type="common">Picoplanktonic green alga</name>
    <dbReference type="NCBI Taxonomy" id="296587"/>
    <lineage>
        <taxon>Eukaryota</taxon>
        <taxon>Viridiplantae</taxon>
        <taxon>Chlorophyta</taxon>
        <taxon>Mamiellophyceae</taxon>
        <taxon>Mamiellales</taxon>
        <taxon>Mamiellaceae</taxon>
        <taxon>Micromonas</taxon>
    </lineage>
</organism>